<dbReference type="Gene3D" id="3.30.1150.10">
    <property type="match status" value="1"/>
</dbReference>
<proteinExistence type="predicted"/>
<evidence type="ECO:0000256" key="1">
    <source>
        <dbReference type="SAM" id="MobiDB-lite"/>
    </source>
</evidence>
<feature type="region of interest" description="Disordered" evidence="1">
    <location>
        <begin position="106"/>
        <end position="135"/>
    </location>
</feature>
<name>B8J6J2_ANAD2</name>
<keyword evidence="3" id="KW-1185">Reference proteome</keyword>
<dbReference type="KEGG" id="acp:A2cp1_1831"/>
<feature type="region of interest" description="Disordered" evidence="1">
    <location>
        <begin position="1"/>
        <end position="78"/>
    </location>
</feature>
<evidence type="ECO:0000313" key="3">
    <source>
        <dbReference type="Proteomes" id="UP000007089"/>
    </source>
</evidence>
<reference evidence="2" key="1">
    <citation type="submission" date="2009-01" db="EMBL/GenBank/DDBJ databases">
        <title>Complete sequence of Anaeromyxobacter dehalogenans 2CP-1.</title>
        <authorList>
            <consortium name="US DOE Joint Genome Institute"/>
            <person name="Lucas S."/>
            <person name="Copeland A."/>
            <person name="Lapidus A."/>
            <person name="Glavina del Rio T."/>
            <person name="Dalin E."/>
            <person name="Tice H."/>
            <person name="Bruce D."/>
            <person name="Goodwin L."/>
            <person name="Pitluck S."/>
            <person name="Saunders E."/>
            <person name="Brettin T."/>
            <person name="Detter J.C."/>
            <person name="Han C."/>
            <person name="Larimer F."/>
            <person name="Land M."/>
            <person name="Hauser L."/>
            <person name="Kyrpides N."/>
            <person name="Ovchinnikova G."/>
            <person name="Beliaev A.S."/>
            <person name="Richardson P."/>
        </authorList>
    </citation>
    <scope>NUCLEOTIDE SEQUENCE</scope>
    <source>
        <strain evidence="2">2CP-1</strain>
    </source>
</reference>
<dbReference type="HOGENOM" id="CLU_666726_0_0_7"/>
<dbReference type="Proteomes" id="UP000007089">
    <property type="component" value="Chromosome"/>
</dbReference>
<feature type="compositionally biased region" description="Basic and acidic residues" evidence="1">
    <location>
        <begin position="53"/>
        <end position="64"/>
    </location>
</feature>
<gene>
    <name evidence="2" type="ordered locus">A2cp1_1831</name>
</gene>
<organism evidence="2 3">
    <name type="scientific">Anaeromyxobacter dehalogenans (strain ATCC BAA-258 / DSM 21875 / 2CP-1)</name>
    <dbReference type="NCBI Taxonomy" id="455488"/>
    <lineage>
        <taxon>Bacteria</taxon>
        <taxon>Pseudomonadati</taxon>
        <taxon>Myxococcota</taxon>
        <taxon>Myxococcia</taxon>
        <taxon>Myxococcales</taxon>
        <taxon>Cystobacterineae</taxon>
        <taxon>Anaeromyxobacteraceae</taxon>
        <taxon>Anaeromyxobacter</taxon>
    </lineage>
</organism>
<accession>B8J6J2</accession>
<dbReference type="EMBL" id="CP001359">
    <property type="protein sequence ID" value="ACL65173.1"/>
    <property type="molecule type" value="Genomic_DNA"/>
</dbReference>
<feature type="compositionally biased region" description="Pro residues" evidence="1">
    <location>
        <begin position="206"/>
        <end position="215"/>
    </location>
</feature>
<evidence type="ECO:0000313" key="2">
    <source>
        <dbReference type="EMBL" id="ACL65173.1"/>
    </source>
</evidence>
<protein>
    <submittedName>
        <fullName evidence="2">Uncharacterized protein</fullName>
    </submittedName>
</protein>
<feature type="region of interest" description="Disordered" evidence="1">
    <location>
        <begin position="197"/>
        <end position="241"/>
    </location>
</feature>
<dbReference type="AlphaFoldDB" id="B8J6J2"/>
<dbReference type="SUPFAM" id="SSF74653">
    <property type="entry name" value="TolA/TonB C-terminal domain"/>
    <property type="match status" value="1"/>
</dbReference>
<sequence>MFDTILNRRSAKRRGQPGAQDAAQTRPAEGTAPGDTIPTVNPAPVNGGPGPVEVHDPERARRLFGDLVPLPPGAAEPPPADLSALLSILSFPPPDPDHPLFERLAGPGTGTTLPRDRTADDAARPPLAPVQGVAPPSFASLLRHDRAARAGRRAAWTGFGAGVQACLVGAAVFLASAVAAPEREEIEMIVPVHLPAAAPRKTAGPPGLPGMPAAPAPRRRAPAPGARPRATLPPPPPTALLQPREVKAAMRVPDPDEPVEALPEGADEGEYAPGEVEGGVIGGVVGGGGGGAWGGGAAVAGTSAGAQPQEIEDAPQYMTAGFRKPVEADPGCVGRAIRLPRELTGFTSGPITVRVAIGGDGRVGRVELLSSVPDLRIAHAIEAAVRACPWRAGADAGGRPVAIWVVMPIRFEGV</sequence>
<feature type="compositionally biased region" description="Basic and acidic residues" evidence="1">
    <location>
        <begin position="114"/>
        <end position="123"/>
    </location>
</feature>
<feature type="compositionally biased region" description="Pro residues" evidence="1">
    <location>
        <begin position="69"/>
        <end position="78"/>
    </location>
</feature>